<evidence type="ECO:0000256" key="4">
    <source>
        <dbReference type="ARBA" id="ARBA00022723"/>
    </source>
</evidence>
<dbReference type="InterPro" id="IPR050556">
    <property type="entry name" value="Type_II_TA_system_RNase"/>
</dbReference>
<comment type="caution">
    <text evidence="9">The sequence shown here is derived from an EMBL/GenBank/DDBJ whole genome shotgun (WGS) entry which is preliminary data.</text>
</comment>
<name>A0ABV6YXR2_UNCC1</name>
<evidence type="ECO:0000313" key="9">
    <source>
        <dbReference type="EMBL" id="MFC1850984.1"/>
    </source>
</evidence>
<reference evidence="9 10" key="1">
    <citation type="submission" date="2024-09" db="EMBL/GenBank/DDBJ databases">
        <title>Laminarin stimulates single cell rates of sulfate reduction while oxygen inhibits transcriptomic activity in coastal marine sediment.</title>
        <authorList>
            <person name="Lindsay M."/>
            <person name="Orcutt B."/>
            <person name="Emerson D."/>
            <person name="Stepanauskas R."/>
            <person name="D'Angelo T."/>
        </authorList>
    </citation>
    <scope>NUCLEOTIDE SEQUENCE [LARGE SCALE GENOMIC DNA]</scope>
    <source>
        <strain evidence="9">SAG AM-311-K15</strain>
    </source>
</reference>
<dbReference type="InterPro" id="IPR002716">
    <property type="entry name" value="PIN_dom"/>
</dbReference>
<keyword evidence="6" id="KW-0460">Magnesium</keyword>
<evidence type="ECO:0000256" key="6">
    <source>
        <dbReference type="ARBA" id="ARBA00022842"/>
    </source>
</evidence>
<evidence type="ECO:0000259" key="8">
    <source>
        <dbReference type="Pfam" id="PF01850"/>
    </source>
</evidence>
<protein>
    <submittedName>
        <fullName evidence="9">Type II toxin-antitoxin system VapC family toxin</fullName>
    </submittedName>
</protein>
<dbReference type="PANTHER" id="PTHR33653">
    <property type="entry name" value="RIBONUCLEASE VAPC2"/>
    <property type="match status" value="1"/>
</dbReference>
<proteinExistence type="inferred from homology"/>
<dbReference type="EMBL" id="JBHPBY010000141">
    <property type="protein sequence ID" value="MFC1850984.1"/>
    <property type="molecule type" value="Genomic_DNA"/>
</dbReference>
<dbReference type="Gene3D" id="3.40.50.1010">
    <property type="entry name" value="5'-nuclease"/>
    <property type="match status" value="1"/>
</dbReference>
<comment type="similarity">
    <text evidence="7">Belongs to the PINc/VapC protein family.</text>
</comment>
<dbReference type="InterPro" id="IPR029060">
    <property type="entry name" value="PIN-like_dom_sf"/>
</dbReference>
<keyword evidence="10" id="KW-1185">Reference proteome</keyword>
<evidence type="ECO:0000313" key="10">
    <source>
        <dbReference type="Proteomes" id="UP001594351"/>
    </source>
</evidence>
<dbReference type="SUPFAM" id="SSF88723">
    <property type="entry name" value="PIN domain-like"/>
    <property type="match status" value="1"/>
</dbReference>
<evidence type="ECO:0000256" key="7">
    <source>
        <dbReference type="ARBA" id="ARBA00038093"/>
    </source>
</evidence>
<keyword evidence="5" id="KW-0378">Hydrolase</keyword>
<evidence type="ECO:0000256" key="3">
    <source>
        <dbReference type="ARBA" id="ARBA00022722"/>
    </source>
</evidence>
<accession>A0ABV6YXR2</accession>
<feature type="domain" description="PIN" evidence="8">
    <location>
        <begin position="1"/>
        <end position="120"/>
    </location>
</feature>
<comment type="cofactor">
    <cofactor evidence="1">
        <name>Mg(2+)</name>
        <dbReference type="ChEBI" id="CHEBI:18420"/>
    </cofactor>
</comment>
<evidence type="ECO:0000256" key="1">
    <source>
        <dbReference type="ARBA" id="ARBA00001946"/>
    </source>
</evidence>
<evidence type="ECO:0000256" key="5">
    <source>
        <dbReference type="ARBA" id="ARBA00022801"/>
    </source>
</evidence>
<dbReference type="Proteomes" id="UP001594351">
    <property type="component" value="Unassembled WGS sequence"/>
</dbReference>
<keyword evidence="4" id="KW-0479">Metal-binding</keyword>
<keyword evidence="2" id="KW-1277">Toxin-antitoxin system</keyword>
<gene>
    <name evidence="9" type="ORF">ACFL27_12390</name>
</gene>
<dbReference type="PANTHER" id="PTHR33653:SF1">
    <property type="entry name" value="RIBONUCLEASE VAPC2"/>
    <property type="match status" value="1"/>
</dbReference>
<evidence type="ECO:0000256" key="2">
    <source>
        <dbReference type="ARBA" id="ARBA00022649"/>
    </source>
</evidence>
<sequence>MLDTNIYCGFAAGLPAVVNAIIDYGQDLFLPAVVMGELCYGFLKGTKREYNEKKLAEIIRKLQIGIIDITGDVARKYALIYLSLIERGRKIPLNDVWIAACCMEIGGTLLTMDKHFSDVNQIEVIILNPDGTMRGGD</sequence>
<dbReference type="CDD" id="cd18753">
    <property type="entry name" value="PIN_VapC4-5_FitB-like"/>
    <property type="match status" value="1"/>
</dbReference>
<organism evidence="9 10">
    <name type="scientific">candidate division CSSED10-310 bacterium</name>
    <dbReference type="NCBI Taxonomy" id="2855610"/>
    <lineage>
        <taxon>Bacteria</taxon>
        <taxon>Bacteria division CSSED10-310</taxon>
    </lineage>
</organism>
<keyword evidence="3" id="KW-0540">Nuclease</keyword>
<dbReference type="Pfam" id="PF01850">
    <property type="entry name" value="PIN"/>
    <property type="match status" value="1"/>
</dbReference>